<protein>
    <submittedName>
        <fullName evidence="9">G_PROTEIN_RECEP_F1_2 domain-containing protein</fullName>
    </submittedName>
</protein>
<feature type="domain" description="G-protein coupled receptors family 1 profile" evidence="7">
    <location>
        <begin position="66"/>
        <end position="319"/>
    </location>
</feature>
<keyword evidence="2 6" id="KW-0812">Transmembrane</keyword>
<evidence type="ECO:0000256" key="5">
    <source>
        <dbReference type="SAM" id="MobiDB-lite"/>
    </source>
</evidence>
<name>A0A1I8AI76_9BILA</name>
<dbReference type="WBParaSite" id="L893_g6044.t1">
    <property type="protein sequence ID" value="L893_g6044.t1"/>
    <property type="gene ID" value="L893_g6044"/>
</dbReference>
<evidence type="ECO:0000256" key="3">
    <source>
        <dbReference type="ARBA" id="ARBA00022989"/>
    </source>
</evidence>
<evidence type="ECO:0000256" key="6">
    <source>
        <dbReference type="SAM" id="Phobius"/>
    </source>
</evidence>
<keyword evidence="8" id="KW-1185">Reference proteome</keyword>
<dbReference type="Proteomes" id="UP000095287">
    <property type="component" value="Unplaced"/>
</dbReference>
<evidence type="ECO:0000256" key="2">
    <source>
        <dbReference type="ARBA" id="ARBA00022692"/>
    </source>
</evidence>
<dbReference type="PANTHER" id="PTHR23017">
    <property type="entry name" value="SERPENTINE RECEPTOR, CLASS X"/>
    <property type="match status" value="1"/>
</dbReference>
<dbReference type="CDD" id="cd00637">
    <property type="entry name" value="7tm_classA_rhodopsin-like"/>
    <property type="match status" value="1"/>
</dbReference>
<keyword evidence="3 6" id="KW-1133">Transmembrane helix</keyword>
<proteinExistence type="predicted"/>
<dbReference type="PROSITE" id="PS50262">
    <property type="entry name" value="G_PROTEIN_RECEP_F1_2"/>
    <property type="match status" value="1"/>
</dbReference>
<dbReference type="Pfam" id="PF10328">
    <property type="entry name" value="7TM_GPCR_Srx"/>
    <property type="match status" value="1"/>
</dbReference>
<evidence type="ECO:0000256" key="1">
    <source>
        <dbReference type="ARBA" id="ARBA00004370"/>
    </source>
</evidence>
<feature type="compositionally biased region" description="Polar residues" evidence="5">
    <location>
        <begin position="332"/>
        <end position="345"/>
    </location>
</feature>
<dbReference type="PANTHER" id="PTHR23017:SF3">
    <property type="entry name" value="G-PROTEIN COUPLED RECEPTORS FAMILY 1 PROFILE DOMAIN-CONTAINING PROTEIN"/>
    <property type="match status" value="1"/>
</dbReference>
<dbReference type="GO" id="GO:0016020">
    <property type="term" value="C:membrane"/>
    <property type="evidence" value="ECO:0007669"/>
    <property type="project" value="UniProtKB-SubCell"/>
</dbReference>
<feature type="transmembrane region" description="Helical" evidence="6">
    <location>
        <begin position="166"/>
        <end position="194"/>
    </location>
</feature>
<comment type="subcellular location">
    <subcellularLocation>
        <location evidence="1">Membrane</location>
    </subcellularLocation>
</comment>
<evidence type="ECO:0000313" key="9">
    <source>
        <dbReference type="WBParaSite" id="L893_g6044.t1"/>
    </source>
</evidence>
<evidence type="ECO:0000256" key="4">
    <source>
        <dbReference type="ARBA" id="ARBA00023136"/>
    </source>
</evidence>
<feature type="region of interest" description="Disordered" evidence="5">
    <location>
        <begin position="329"/>
        <end position="360"/>
    </location>
</feature>
<feature type="transmembrane region" description="Helical" evidence="6">
    <location>
        <begin position="50"/>
        <end position="74"/>
    </location>
</feature>
<evidence type="ECO:0000313" key="8">
    <source>
        <dbReference type="Proteomes" id="UP000095287"/>
    </source>
</evidence>
<dbReference type="AlphaFoldDB" id="A0A1I8AI76"/>
<evidence type="ECO:0000259" key="7">
    <source>
        <dbReference type="PROSITE" id="PS50262"/>
    </source>
</evidence>
<dbReference type="SUPFAM" id="SSF81321">
    <property type="entry name" value="Family A G protein-coupled receptor-like"/>
    <property type="match status" value="1"/>
</dbReference>
<feature type="transmembrane region" description="Helical" evidence="6">
    <location>
        <begin position="297"/>
        <end position="319"/>
    </location>
</feature>
<sequence>MLCAYFLFSVSSLPTTCEVSVIISFLAMQNSSFVFGAEVQGTGQPTAKDVAIGSAVFFLAVLTLLLGLANLYFIRKVQTFHNAFGWFWASRTVAEMLVELNHAVYNAPVTILQPTSIPVAVGVIPYLVMYIGAVCSCLMHEIISVNRFIAVHSAVKYRLIFSRRRCMYLIVGCWVYCIISVPAYIVIPCNLIGYSPTLYEYVFLECSEDMQRHISIVGTTVNIFCMVLCSFTLLTDFLTLIKIISIRKSLTSIGNEKNIRRDIRFFAQSAFQNVIMIVVVVMVVYANNRNNPDNEIINILGFSTMSVLHVANALSPIFFNPEIRNRLVKGSKPSSSDQQANQSNFRVGASRVEPSEQCKW</sequence>
<dbReference type="Gene3D" id="1.20.1070.10">
    <property type="entry name" value="Rhodopsin 7-helix transmembrane proteins"/>
    <property type="match status" value="1"/>
</dbReference>
<organism evidence="8 9">
    <name type="scientific">Steinernema glaseri</name>
    <dbReference type="NCBI Taxonomy" id="37863"/>
    <lineage>
        <taxon>Eukaryota</taxon>
        <taxon>Metazoa</taxon>
        <taxon>Ecdysozoa</taxon>
        <taxon>Nematoda</taxon>
        <taxon>Chromadorea</taxon>
        <taxon>Rhabditida</taxon>
        <taxon>Tylenchina</taxon>
        <taxon>Panagrolaimomorpha</taxon>
        <taxon>Strongyloidoidea</taxon>
        <taxon>Steinernematidae</taxon>
        <taxon>Steinernema</taxon>
    </lineage>
</organism>
<keyword evidence="4 6" id="KW-0472">Membrane</keyword>
<dbReference type="InterPro" id="IPR019430">
    <property type="entry name" value="7TM_GPCR_serpentine_rcpt_Srx"/>
</dbReference>
<accession>A0A1I8AI76</accession>
<reference evidence="9" key="1">
    <citation type="submission" date="2016-11" db="UniProtKB">
        <authorList>
            <consortium name="WormBaseParasite"/>
        </authorList>
    </citation>
    <scope>IDENTIFICATION</scope>
</reference>
<feature type="transmembrane region" description="Helical" evidence="6">
    <location>
        <begin position="214"/>
        <end position="244"/>
    </location>
</feature>
<feature type="transmembrane region" description="Helical" evidence="6">
    <location>
        <begin position="265"/>
        <end position="285"/>
    </location>
</feature>
<dbReference type="InterPro" id="IPR017452">
    <property type="entry name" value="GPCR_Rhodpsn_7TM"/>
</dbReference>